<keyword evidence="4" id="KW-1185">Reference proteome</keyword>
<protein>
    <submittedName>
        <fullName evidence="3">Carboxypeptidase-like regulatory domain-containing protein</fullName>
    </submittedName>
</protein>
<gene>
    <name evidence="3" type="ORF">MYF79_15260</name>
</gene>
<dbReference type="Pfam" id="PF00207">
    <property type="entry name" value="A2M"/>
    <property type="match status" value="1"/>
</dbReference>
<dbReference type="RefSeq" id="WP_247814831.1">
    <property type="nucleotide sequence ID" value="NZ_CP095855.1"/>
</dbReference>
<evidence type="ECO:0000313" key="3">
    <source>
        <dbReference type="EMBL" id="UPK72651.1"/>
    </source>
</evidence>
<feature type="signal peptide" evidence="1">
    <location>
        <begin position="1"/>
        <end position="18"/>
    </location>
</feature>
<evidence type="ECO:0000256" key="1">
    <source>
        <dbReference type="SAM" id="SignalP"/>
    </source>
</evidence>
<dbReference type="InterPro" id="IPR001599">
    <property type="entry name" value="Macroglobln_a2"/>
</dbReference>
<dbReference type="InterPro" id="IPR008930">
    <property type="entry name" value="Terpenoid_cyclase/PrenylTrfase"/>
</dbReference>
<dbReference type="Pfam" id="PF17973">
    <property type="entry name" value="bMG10"/>
    <property type="match status" value="1"/>
</dbReference>
<feature type="chain" id="PRO_5046446729" evidence="1">
    <location>
        <begin position="19"/>
        <end position="1924"/>
    </location>
</feature>
<dbReference type="SMART" id="SM01360">
    <property type="entry name" value="A2M"/>
    <property type="match status" value="1"/>
</dbReference>
<sequence>MKRLPLLLFLLSYFTTSAQHPLSLSRRTSVYDYLYELSNEETLQIHTYGMHKVNSLFLHALKDSFPHDSKIPEHIPPGNYLRVYAQNDKLQTIFTHIPSAYPRQLNNARDLIVVLHDQRGNPIEDATVRIGRNTVPYDAQSRSWRLEKYQKGGILEVYHKGILNCMILKRSIPSSKNKFWKKTRFGISFREKKHPNYHRYRSEDEYSPLAYERRFLGYLVSNKPKYKPGDTVKLKAFITDKKGSPVNKSLLLRLSDRYFDIDTILATLTPYSPGAYTYEFVCSPAMDLDLDENYRVTLETTDSRRYNLNTYEGDLEDDEYMAQRKVLARTRFDLEDYELHAISFTARTDKTTSGDKEQTTVYCQAKDENELPVMDGTVQLIVTTEEIIKCYGDDIFIPDTLWQYSGLMDAIGETKILLPDSIFPKADLRYNIACIFTNSNNERDTYTLWQQHNYNNGSLSFELKNDSLYITTARSKHKTTVIYGVTNNNDTIESVSVELPAAIKINPFISTYKFKSEDIEDKYTFSEEYQPISYDISWDNDTTTVKIKNPQQLSFWYYIFEHSRIVSRGYGHSLVWSGPTNNKQQYELRINYIWEGTIKERSVSFADPGHPLAVSVAAPKQVYPGQAAEISINVKDKYQRPVEGADVTAYAYTSKFKQEDGPIISFYQRPFRKRRLYHPPYASFLSNLSQALALDWQQYKTKMGLDSLIFFRFTHPSPYFVYTEPAADTITQIATFVFSGGSIHPVHILSVDEIPVYCSLADPLQAYSVRVTPGQHRISLRTSHQRISFNMTVTAGVKTFISIDSAIKWPDFRIESVPEELTETELQRIYRYMVRVHNTFGNRPAYIVQEGQLHWLNGAPGNNTTSPTSYITGPLTSHTASLIVKDYLSQDFTPEPGYAFEIRQGLIKQKQTGNLFKTYKYLSLHNTDTSLSARVWSQHMADSLFYQHSLNEIRKRDLLNENYVRGNRNRLIINLSHSGISSGEVLQYLFFRSDDPSFTRSYRGETDNISGMDNGYFKLLVLLTGGRYFVKDSICFKANALHYYSPEHIDILPADSLSTDLEKRLTEIVTNNVTDVPNVAIQIAEDFNKRNFNTTNLTRTIFGMVVDSKGAPIPGASVILRGTATGCSTNAKGEFQLRTTNRGFLLISSIGCQSVEQRLTNNDVYKITLTNNVKQLNETVVVAYGITKKRLITGNATRLKTETLTMSEGLYYPEIKGINSFSPTIDPLIIVNGVPFSGKLSDLPAEEIKNLNVLKNTEATALYGSRGANGVILVTIRSRDLHSKDDQPQQTIVNSLRTNFRDDAFWQPRLRTDENGNASFKVTFPDDITSWDAYAIAMADKKQVGLRKIQIRSFKALSGNLALPAFTIEGDSVGVITKALNYTQDSISATHTFSMNDSVYRRRTNSFKNAFIDTVQVLIPEAIGTDSISFKYEVNKDGYIDGEQRKIPVQKRGTSETTGMFATLYNDTTFTYTPGRDEPIQIRAEAALLPVLLDEITHLQQYKYLCSEQLASKLKAYLLEKKVCTYLKKDFKKEKDINNILRQLNDKKTNGLWGWWENSPISLWISRHVIEALLMAEEQGYKTNLSKQVAIDYFTYELNSGKERDSIGCMQLLAKLGAKINYRSYTDHLIAQSGKTGYDTIRLAVLQRSTGQPLNLMAILSAEKNTLLGNAYWGKESYDLFNNSIQQTLQVYELLRQAGGYEPLLQKIRGYFLEQRKDGHWRNTYESSLILETILPDILEDESKGPLAMSINGTTVSQFPYTDTLTGAGKISISKQGKRPVYFTAYQQYFNRQPEKISAQFTISSVFTDNGEVQEDLKAGVPVTLKVEVTAQKNADYVLVEIPIPAGCSYNGKAQSWASHEVHREHFKDRVSIFCSELEAGTHTFYVSLLPRYSGHYYLNPAKAEMQYFPVFMGREALKTVYIH</sequence>
<dbReference type="PANTHER" id="PTHR40094:SF1">
    <property type="entry name" value="UBIQUITIN DOMAIN-CONTAINING PROTEIN"/>
    <property type="match status" value="1"/>
</dbReference>
<name>A0ABY4I984_CHIFI</name>
<dbReference type="SUPFAM" id="SSF49464">
    <property type="entry name" value="Carboxypeptidase regulatory domain-like"/>
    <property type="match status" value="1"/>
</dbReference>
<dbReference type="InterPro" id="IPR041246">
    <property type="entry name" value="Bact_MG10"/>
</dbReference>
<dbReference type="SUPFAM" id="SSF56935">
    <property type="entry name" value="Porins"/>
    <property type="match status" value="1"/>
</dbReference>
<dbReference type="InterPro" id="IPR012910">
    <property type="entry name" value="Plug_dom"/>
</dbReference>
<dbReference type="InterPro" id="IPR008969">
    <property type="entry name" value="CarboxyPept-like_regulatory"/>
</dbReference>
<dbReference type="InterPro" id="IPR051802">
    <property type="entry name" value="YfhM-like"/>
</dbReference>
<dbReference type="EMBL" id="CP095855">
    <property type="protein sequence ID" value="UPK72651.1"/>
    <property type="molecule type" value="Genomic_DNA"/>
</dbReference>
<dbReference type="Gene3D" id="2.170.130.10">
    <property type="entry name" value="TonB-dependent receptor, plug domain"/>
    <property type="match status" value="1"/>
</dbReference>
<dbReference type="Gene3D" id="2.60.40.1120">
    <property type="entry name" value="Carboxypeptidase-like, regulatory domain"/>
    <property type="match status" value="1"/>
</dbReference>
<reference evidence="3 4" key="1">
    <citation type="submission" date="2022-04" db="EMBL/GenBank/DDBJ databases">
        <title>The arsenic-methylating capacity of Chitinophaga filiformis YT5 during chitin decomposition.</title>
        <authorList>
            <person name="Chen G."/>
            <person name="Liang Y."/>
        </authorList>
    </citation>
    <scope>NUCLEOTIDE SEQUENCE [LARGE SCALE GENOMIC DNA]</scope>
    <source>
        <strain evidence="3 4">YT5</strain>
    </source>
</reference>
<dbReference type="InterPro" id="IPR037066">
    <property type="entry name" value="Plug_dom_sf"/>
</dbReference>
<feature type="domain" description="Alpha-2-macroglobulin" evidence="2">
    <location>
        <begin position="1304"/>
        <end position="1393"/>
    </location>
</feature>
<keyword evidence="1" id="KW-0732">Signal</keyword>
<evidence type="ECO:0000313" key="4">
    <source>
        <dbReference type="Proteomes" id="UP000830198"/>
    </source>
</evidence>
<dbReference type="Gene3D" id="1.50.10.20">
    <property type="match status" value="1"/>
</dbReference>
<accession>A0ABY4I984</accession>
<dbReference type="Gene3D" id="2.20.130.20">
    <property type="match status" value="1"/>
</dbReference>
<proteinExistence type="predicted"/>
<dbReference type="SUPFAM" id="SSF48239">
    <property type="entry name" value="Terpenoid cyclases/Protein prenyltransferases"/>
    <property type="match status" value="1"/>
</dbReference>
<dbReference type="Pfam" id="PF13715">
    <property type="entry name" value="CarbopepD_reg_2"/>
    <property type="match status" value="1"/>
</dbReference>
<evidence type="ECO:0000259" key="2">
    <source>
        <dbReference type="SMART" id="SM01360"/>
    </source>
</evidence>
<dbReference type="PANTHER" id="PTHR40094">
    <property type="entry name" value="ALPHA-2-MACROGLOBULIN HOMOLOG"/>
    <property type="match status" value="1"/>
</dbReference>
<organism evidence="3 4">
    <name type="scientific">Chitinophaga filiformis</name>
    <name type="common">Myxococcus filiformis</name>
    <name type="synonym">Flexibacter filiformis</name>
    <dbReference type="NCBI Taxonomy" id="104663"/>
    <lineage>
        <taxon>Bacteria</taxon>
        <taxon>Pseudomonadati</taxon>
        <taxon>Bacteroidota</taxon>
        <taxon>Chitinophagia</taxon>
        <taxon>Chitinophagales</taxon>
        <taxon>Chitinophagaceae</taxon>
        <taxon>Chitinophaga</taxon>
    </lineage>
</organism>
<dbReference type="Proteomes" id="UP000830198">
    <property type="component" value="Chromosome"/>
</dbReference>
<dbReference type="Pfam" id="PF07715">
    <property type="entry name" value="Plug"/>
    <property type="match status" value="1"/>
</dbReference>